<comment type="caution">
    <text evidence="1">The sequence shown here is derived from an EMBL/GenBank/DDBJ whole genome shotgun (WGS) entry which is preliminary data.</text>
</comment>
<proteinExistence type="predicted"/>
<keyword evidence="2" id="KW-1185">Reference proteome</keyword>
<dbReference type="Pfam" id="PF12244">
    <property type="entry name" value="DUF3606"/>
    <property type="match status" value="1"/>
</dbReference>
<evidence type="ECO:0000313" key="2">
    <source>
        <dbReference type="Proteomes" id="UP001549184"/>
    </source>
</evidence>
<dbReference type="InterPro" id="IPR022037">
    <property type="entry name" value="DUF3606"/>
</dbReference>
<dbReference type="Proteomes" id="UP001549184">
    <property type="component" value="Unassembled WGS sequence"/>
</dbReference>
<reference evidence="1 2" key="1">
    <citation type="submission" date="2024-06" db="EMBL/GenBank/DDBJ databases">
        <title>Sorghum-associated microbial communities from plants grown in Nebraska, USA.</title>
        <authorList>
            <person name="Schachtman D."/>
        </authorList>
    </citation>
    <scope>NUCLEOTIDE SEQUENCE [LARGE SCALE GENOMIC DNA]</scope>
    <source>
        <strain evidence="1 2">1073</strain>
    </source>
</reference>
<protein>
    <recommendedName>
        <fullName evidence="3">DUF3606 domain-containing protein</fullName>
    </recommendedName>
</protein>
<organism evidence="1 2">
    <name type="scientific">Dyella japonica</name>
    <dbReference type="NCBI Taxonomy" id="231455"/>
    <lineage>
        <taxon>Bacteria</taxon>
        <taxon>Pseudomonadati</taxon>
        <taxon>Pseudomonadota</taxon>
        <taxon>Gammaproteobacteria</taxon>
        <taxon>Lysobacterales</taxon>
        <taxon>Rhodanobacteraceae</taxon>
        <taxon>Dyella</taxon>
    </lineage>
</organism>
<sequence length="59" mass="6839">MSDDTTKRGPRDADRVNVNEDYEVRYWTQKWNVTEAQLKDAVRRAGVMARDVAKALGKR</sequence>
<evidence type="ECO:0000313" key="1">
    <source>
        <dbReference type="EMBL" id="MET3650317.1"/>
    </source>
</evidence>
<gene>
    <name evidence="1" type="ORF">ABIC75_000019</name>
</gene>
<evidence type="ECO:0008006" key="3">
    <source>
        <dbReference type="Google" id="ProtNLM"/>
    </source>
</evidence>
<name>A0ABV2JNB1_9GAMM</name>
<accession>A0ABV2JNB1</accession>
<dbReference type="EMBL" id="JBEPMU010000001">
    <property type="protein sequence ID" value="MET3650317.1"/>
    <property type="molecule type" value="Genomic_DNA"/>
</dbReference>
<dbReference type="RefSeq" id="WP_354011829.1">
    <property type="nucleotide sequence ID" value="NZ_JBEPMU010000001.1"/>
</dbReference>